<dbReference type="SUPFAM" id="SSF56300">
    <property type="entry name" value="Metallo-dependent phosphatases"/>
    <property type="match status" value="1"/>
</dbReference>
<keyword evidence="3" id="KW-0408">Iron</keyword>
<dbReference type="InterPro" id="IPR042283">
    <property type="entry name" value="GpdQ_catalytic"/>
</dbReference>
<evidence type="ECO:0000313" key="6">
    <source>
        <dbReference type="EMBL" id="TCS64016.1"/>
    </source>
</evidence>
<evidence type="ECO:0000256" key="2">
    <source>
        <dbReference type="ARBA" id="ARBA00022801"/>
    </source>
</evidence>
<dbReference type="CDD" id="cd07402">
    <property type="entry name" value="MPP_GpdQ"/>
    <property type="match status" value="1"/>
</dbReference>
<dbReference type="InterPro" id="IPR050884">
    <property type="entry name" value="CNP_phosphodiesterase-III"/>
</dbReference>
<dbReference type="InterPro" id="IPR026575">
    <property type="entry name" value="GpdQ/CpdA-like"/>
</dbReference>
<feature type="domain" description="Calcineurin-like phosphoesterase" evidence="5">
    <location>
        <begin position="25"/>
        <end position="220"/>
    </location>
</feature>
<sequence length="292" mass="32742">MPARRVCAFVFSSFTMATYGYNGMIIAQISDLHLRTDGHKLKGIVDSVGALDAVVRHLNALEPRPDVVLATGDLANKAHVQDYETLEAMLRTLSMAFYVIPGNHDDRAMMRDVFAKDGYFPPDGKFLHYTVEDWPVRMIALDTKADRRDGGEMCPERLAWLDARLGEQPDRPTVVFMHHPPFKTGIGFMDKQHFDGAEDFEALIRRHPQVERIVAGHLHRTISKRFGGTVASVCSSSAFQMALDLRPDVGSSFVKEPPTIPILLWRDDTGLVAHHSQLGDFGPRHPFVRDPL</sequence>
<dbReference type="InterPro" id="IPR004843">
    <property type="entry name" value="Calcineurin-like_PHP"/>
</dbReference>
<gene>
    <name evidence="6" type="ORF">EDD55_10253</name>
</gene>
<dbReference type="Pfam" id="PF00149">
    <property type="entry name" value="Metallophos"/>
    <property type="match status" value="1"/>
</dbReference>
<dbReference type="InterPro" id="IPR042281">
    <property type="entry name" value="GpdQ_beta-strand"/>
</dbReference>
<name>A0A4R3JFQ0_9PROT</name>
<dbReference type="Proteomes" id="UP000295304">
    <property type="component" value="Unassembled WGS sequence"/>
</dbReference>
<dbReference type="PANTHER" id="PTHR42988:SF2">
    <property type="entry name" value="CYCLIC NUCLEOTIDE PHOSPHODIESTERASE CBUA0032-RELATED"/>
    <property type="match status" value="1"/>
</dbReference>
<keyword evidence="7" id="KW-1185">Reference proteome</keyword>
<dbReference type="PANTHER" id="PTHR42988">
    <property type="entry name" value="PHOSPHOHYDROLASE"/>
    <property type="match status" value="1"/>
</dbReference>
<evidence type="ECO:0000259" key="5">
    <source>
        <dbReference type="Pfam" id="PF00149"/>
    </source>
</evidence>
<accession>A0A4R3JFQ0</accession>
<dbReference type="GO" id="GO:0046872">
    <property type="term" value="F:metal ion binding"/>
    <property type="evidence" value="ECO:0007669"/>
    <property type="project" value="UniProtKB-KW"/>
</dbReference>
<keyword evidence="1" id="KW-0479">Metal-binding</keyword>
<dbReference type="GO" id="GO:0004112">
    <property type="term" value="F:cyclic-nucleotide phosphodiesterase activity"/>
    <property type="evidence" value="ECO:0007669"/>
    <property type="project" value="InterPro"/>
</dbReference>
<dbReference type="EMBL" id="SLZW01000002">
    <property type="protein sequence ID" value="TCS64016.1"/>
    <property type="molecule type" value="Genomic_DNA"/>
</dbReference>
<dbReference type="Gene3D" id="3.30.750.180">
    <property type="entry name" value="GpdQ, beta-strand dimerisation domain"/>
    <property type="match status" value="1"/>
</dbReference>
<evidence type="ECO:0000256" key="3">
    <source>
        <dbReference type="ARBA" id="ARBA00023004"/>
    </source>
</evidence>
<organism evidence="6 7">
    <name type="scientific">Varunaivibrio sulfuroxidans</name>
    <dbReference type="NCBI Taxonomy" id="1773489"/>
    <lineage>
        <taxon>Bacteria</taxon>
        <taxon>Pseudomonadati</taxon>
        <taxon>Pseudomonadota</taxon>
        <taxon>Alphaproteobacteria</taxon>
        <taxon>Rhodospirillales</taxon>
        <taxon>Magnetovibrionaceae</taxon>
        <taxon>Varunaivibrio</taxon>
    </lineage>
</organism>
<dbReference type="AlphaFoldDB" id="A0A4R3JFQ0"/>
<dbReference type="InterPro" id="IPR029052">
    <property type="entry name" value="Metallo-depent_PP-like"/>
</dbReference>
<comment type="caution">
    <text evidence="6">The sequence shown here is derived from an EMBL/GenBank/DDBJ whole genome shotgun (WGS) entry which is preliminary data.</text>
</comment>
<keyword evidence="2" id="KW-0378">Hydrolase</keyword>
<evidence type="ECO:0000313" key="7">
    <source>
        <dbReference type="Proteomes" id="UP000295304"/>
    </source>
</evidence>
<protein>
    <submittedName>
        <fullName evidence="6">3',5'-cyclic AMP phosphodiesterase CpdA</fullName>
    </submittedName>
</protein>
<reference evidence="6 7" key="1">
    <citation type="submission" date="2019-03" db="EMBL/GenBank/DDBJ databases">
        <title>Genomic Encyclopedia of Type Strains, Phase IV (KMG-IV): sequencing the most valuable type-strain genomes for metagenomic binning, comparative biology and taxonomic classification.</title>
        <authorList>
            <person name="Goeker M."/>
        </authorList>
    </citation>
    <scope>NUCLEOTIDE SEQUENCE [LARGE SCALE GENOMIC DNA]</scope>
    <source>
        <strain evidence="6 7">DSM 101688</strain>
    </source>
</reference>
<evidence type="ECO:0000256" key="1">
    <source>
        <dbReference type="ARBA" id="ARBA00022723"/>
    </source>
</evidence>
<comment type="similarity">
    <text evidence="4">Belongs to the cyclic nucleotide phosphodiesterase class-III family.</text>
</comment>
<proteinExistence type="inferred from homology"/>
<dbReference type="Gene3D" id="3.60.21.40">
    <property type="entry name" value="GpdQ, catalytic alpha/beta sandwich domain"/>
    <property type="match status" value="1"/>
</dbReference>
<evidence type="ECO:0000256" key="4">
    <source>
        <dbReference type="ARBA" id="ARBA00025742"/>
    </source>
</evidence>